<evidence type="ECO:0000313" key="2">
    <source>
        <dbReference type="Proteomes" id="UP001444071"/>
    </source>
</evidence>
<organism evidence="1 2">
    <name type="scientific">Xenotaenia resolanae</name>
    <dbReference type="NCBI Taxonomy" id="208358"/>
    <lineage>
        <taxon>Eukaryota</taxon>
        <taxon>Metazoa</taxon>
        <taxon>Chordata</taxon>
        <taxon>Craniata</taxon>
        <taxon>Vertebrata</taxon>
        <taxon>Euteleostomi</taxon>
        <taxon>Actinopterygii</taxon>
        <taxon>Neopterygii</taxon>
        <taxon>Teleostei</taxon>
        <taxon>Neoteleostei</taxon>
        <taxon>Acanthomorphata</taxon>
        <taxon>Ovalentaria</taxon>
        <taxon>Atherinomorphae</taxon>
        <taxon>Cyprinodontiformes</taxon>
        <taxon>Goodeidae</taxon>
        <taxon>Xenotaenia</taxon>
    </lineage>
</organism>
<keyword evidence="2" id="KW-1185">Reference proteome</keyword>
<comment type="caution">
    <text evidence="1">The sequence shown here is derived from an EMBL/GenBank/DDBJ whole genome shotgun (WGS) entry which is preliminary data.</text>
</comment>
<gene>
    <name evidence="1" type="ORF">XENORESO_016625</name>
</gene>
<name>A0ABV0VZB1_9TELE</name>
<proteinExistence type="predicted"/>
<protein>
    <submittedName>
        <fullName evidence="1">Uncharacterized protein</fullName>
    </submittedName>
</protein>
<dbReference type="Proteomes" id="UP001444071">
    <property type="component" value="Unassembled WGS sequence"/>
</dbReference>
<accession>A0ABV0VZB1</accession>
<feature type="non-terminal residue" evidence="1">
    <location>
        <position position="1"/>
    </location>
</feature>
<dbReference type="EMBL" id="JAHRIM010020575">
    <property type="protein sequence ID" value="MEQ2262594.1"/>
    <property type="molecule type" value="Genomic_DNA"/>
</dbReference>
<sequence length="56" mass="6125">ITTNLAKAKSGVTVVVKEWLARVAELGHVRCKRRSMETDTAGELDITISLSEGMDH</sequence>
<evidence type="ECO:0000313" key="1">
    <source>
        <dbReference type="EMBL" id="MEQ2262594.1"/>
    </source>
</evidence>
<reference evidence="1 2" key="1">
    <citation type="submission" date="2021-06" db="EMBL/GenBank/DDBJ databases">
        <authorList>
            <person name="Palmer J.M."/>
        </authorList>
    </citation>
    <scope>NUCLEOTIDE SEQUENCE [LARGE SCALE GENOMIC DNA]</scope>
    <source>
        <strain evidence="1 2">XR_2019</strain>
        <tissue evidence="1">Muscle</tissue>
    </source>
</reference>